<sequence>MSNIHEVPQDVTFDKFPVIDRRSYSEHLTSFLNSKAEEGYVINLNAEWGAGKTTFLHCWYNELKKNHPVVYFDAWKSDFTHDAMLALLEAFHSQLMCAITKNKELLNKLLEGGKHFAKSTSWKLLSGFIKRQGGMESDDSLFSDISDDLQELGLEPSDLTDSLKETFSSMLEQKKRIEGIDSFKKTLIELSTAYFKVHSDKKIPIYVLIDELDRCRPTYAIEVIESVKHFFNTENFVFVLATDTEQLQHSIKAVYGEGFDSASYLSRFFDNTIVLEAPKLEEYVKLKLPELADNSDTNEYALRFIVELFQYHKMDSLREIEKVFDTVSIARSVQKCFKLFPLIILTILKRKYPQYFTQYLYSATYPYQTSYHVRHDAMGHLPTSIHQSFQYTTESTVNTSYICFMSLSNIDHELVTDNTGWMTKRTENHQLQNIAPSFLSLALLNPNNNLAKKHDYISIINFAGHLI</sequence>
<dbReference type="AlphaFoldDB" id="A0A3N3E0B0"/>
<dbReference type="Proteomes" id="UP000278792">
    <property type="component" value="Unassembled WGS sequence"/>
</dbReference>
<dbReference type="EMBL" id="RKIK01000025">
    <property type="protein sequence ID" value="ROV60174.1"/>
    <property type="molecule type" value="Genomic_DNA"/>
</dbReference>
<name>A0A3N3E0B0_9VIBR</name>
<evidence type="ECO:0000313" key="2">
    <source>
        <dbReference type="EMBL" id="ROV60174.1"/>
    </source>
</evidence>
<dbReference type="Gene3D" id="3.40.50.300">
    <property type="entry name" value="P-loop containing nucleotide triphosphate hydrolases"/>
    <property type="match status" value="1"/>
</dbReference>
<protein>
    <recommendedName>
        <fullName evidence="1">KAP NTPase domain-containing protein</fullName>
    </recommendedName>
</protein>
<dbReference type="RefSeq" id="WP_123782009.1">
    <property type="nucleotide sequence ID" value="NZ_RKIK01000025.1"/>
</dbReference>
<organism evidence="2 3">
    <name type="scientific">Vibrio ponticus</name>
    <dbReference type="NCBI Taxonomy" id="265668"/>
    <lineage>
        <taxon>Bacteria</taxon>
        <taxon>Pseudomonadati</taxon>
        <taxon>Pseudomonadota</taxon>
        <taxon>Gammaproteobacteria</taxon>
        <taxon>Vibrionales</taxon>
        <taxon>Vibrionaceae</taxon>
        <taxon>Vibrio</taxon>
    </lineage>
</organism>
<dbReference type="SUPFAM" id="SSF52540">
    <property type="entry name" value="P-loop containing nucleoside triphosphate hydrolases"/>
    <property type="match status" value="1"/>
</dbReference>
<proteinExistence type="predicted"/>
<gene>
    <name evidence="2" type="ORF">EGH82_10240</name>
</gene>
<feature type="domain" description="KAP NTPase" evidence="1">
    <location>
        <begin position="21"/>
        <end position="305"/>
    </location>
</feature>
<dbReference type="InterPro" id="IPR011646">
    <property type="entry name" value="KAP_P-loop"/>
</dbReference>
<dbReference type="InterPro" id="IPR027417">
    <property type="entry name" value="P-loop_NTPase"/>
</dbReference>
<comment type="caution">
    <text evidence="2">The sequence shown here is derived from an EMBL/GenBank/DDBJ whole genome shotgun (WGS) entry which is preliminary data.</text>
</comment>
<evidence type="ECO:0000313" key="3">
    <source>
        <dbReference type="Proteomes" id="UP000278792"/>
    </source>
</evidence>
<accession>A0A3N3E0B0</accession>
<reference evidence="2 3" key="1">
    <citation type="submission" date="2018-11" db="EMBL/GenBank/DDBJ databases">
        <title>Vibrio ponticus strain CAIM 1751 pathogenic for the snapper Lutjanus guttatus.</title>
        <authorList>
            <person name="Soto-Rodriguez S."/>
            <person name="Lozano-Olvera R."/>
            <person name="Gomez-Gil B."/>
        </authorList>
    </citation>
    <scope>NUCLEOTIDE SEQUENCE [LARGE SCALE GENOMIC DNA]</scope>
    <source>
        <strain evidence="2 3">CAIM 1751</strain>
    </source>
</reference>
<evidence type="ECO:0000259" key="1">
    <source>
        <dbReference type="Pfam" id="PF07693"/>
    </source>
</evidence>
<dbReference type="Pfam" id="PF07693">
    <property type="entry name" value="KAP_NTPase"/>
    <property type="match status" value="1"/>
</dbReference>